<comment type="caution">
    <text evidence="1">The sequence shown here is derived from an EMBL/GenBank/DDBJ whole genome shotgun (WGS) entry which is preliminary data.</text>
</comment>
<keyword evidence="2" id="KW-1185">Reference proteome</keyword>
<dbReference type="Proteomes" id="UP000298277">
    <property type="component" value="Unassembled WGS sequence"/>
</dbReference>
<dbReference type="AlphaFoldDB" id="A0A5F1YF13"/>
<evidence type="ECO:0000313" key="1">
    <source>
        <dbReference type="EMBL" id="TGK38365.1"/>
    </source>
</evidence>
<organism evidence="1 2">
    <name type="scientific">Leptospira gomenensis</name>
    <dbReference type="NCBI Taxonomy" id="2484974"/>
    <lineage>
        <taxon>Bacteria</taxon>
        <taxon>Pseudomonadati</taxon>
        <taxon>Spirochaetota</taxon>
        <taxon>Spirochaetia</taxon>
        <taxon>Leptospirales</taxon>
        <taxon>Leptospiraceae</taxon>
        <taxon>Leptospira</taxon>
    </lineage>
</organism>
<dbReference type="EMBL" id="RQFA01000010">
    <property type="protein sequence ID" value="TGK38365.1"/>
    <property type="molecule type" value="Genomic_DNA"/>
</dbReference>
<reference evidence="1" key="1">
    <citation type="journal article" date="2019" name="PLoS Negl. Trop. Dis.">
        <title>Revisiting the worldwide diversity of Leptospira species in the environment.</title>
        <authorList>
            <person name="Vincent A.T."/>
            <person name="Schiettekatte O."/>
            <person name="Bourhy P."/>
            <person name="Veyrier F.J."/>
            <person name="Picardeau M."/>
        </authorList>
    </citation>
    <scope>NUCLEOTIDE SEQUENCE [LARGE SCALE GENOMIC DNA]</scope>
    <source>
        <strain evidence="1">201800299</strain>
    </source>
</reference>
<evidence type="ECO:0000313" key="2">
    <source>
        <dbReference type="Proteomes" id="UP000298277"/>
    </source>
</evidence>
<gene>
    <name evidence="1" type="ORF">EHQ17_01595</name>
</gene>
<protein>
    <submittedName>
        <fullName evidence="1">Uncharacterized protein</fullName>
    </submittedName>
</protein>
<proteinExistence type="predicted"/>
<name>A0A5F1YF13_9LEPT</name>
<dbReference type="RefSeq" id="WP_135591857.1">
    <property type="nucleotide sequence ID" value="NZ_RQFB01000082.1"/>
</dbReference>
<accession>A0A5F1YF13</accession>
<sequence length="91" mass="10331">MSKIRIVWLSHLWKTGLGSCSHRILCKKGMFLGKTEVVGRPNAPLCGRFLRNRVGTPPQRNRWDARGTKAILRISEKFQEVPLPALRPPLS</sequence>